<evidence type="ECO:0000313" key="2">
    <source>
        <dbReference type="EMBL" id="KAF6022085.1"/>
    </source>
</evidence>
<name>A0A7J7J7U1_BUGNE</name>
<evidence type="ECO:0000313" key="3">
    <source>
        <dbReference type="Proteomes" id="UP000593567"/>
    </source>
</evidence>
<dbReference type="AlphaFoldDB" id="A0A7J7J7U1"/>
<feature type="compositionally biased region" description="Polar residues" evidence="1">
    <location>
        <begin position="50"/>
        <end position="60"/>
    </location>
</feature>
<dbReference type="Proteomes" id="UP000593567">
    <property type="component" value="Unassembled WGS sequence"/>
</dbReference>
<feature type="compositionally biased region" description="Low complexity" evidence="1">
    <location>
        <begin position="386"/>
        <end position="397"/>
    </location>
</feature>
<evidence type="ECO:0000256" key="1">
    <source>
        <dbReference type="SAM" id="MobiDB-lite"/>
    </source>
</evidence>
<keyword evidence="3" id="KW-1185">Reference proteome</keyword>
<reference evidence="2" key="1">
    <citation type="submission" date="2020-06" db="EMBL/GenBank/DDBJ databases">
        <title>Draft genome of Bugula neritina, a colonial animal packing powerful symbionts and potential medicines.</title>
        <authorList>
            <person name="Rayko M."/>
        </authorList>
    </citation>
    <scope>NUCLEOTIDE SEQUENCE [LARGE SCALE GENOMIC DNA]</scope>
    <source>
        <strain evidence="2">Kwan_BN1</strain>
    </source>
</reference>
<dbReference type="EMBL" id="VXIV02002905">
    <property type="protein sequence ID" value="KAF6022085.1"/>
    <property type="molecule type" value="Genomic_DNA"/>
</dbReference>
<feature type="compositionally biased region" description="Polar residues" evidence="1">
    <location>
        <begin position="83"/>
        <end position="106"/>
    </location>
</feature>
<organism evidence="2 3">
    <name type="scientific">Bugula neritina</name>
    <name type="common">Brown bryozoan</name>
    <name type="synonym">Sertularia neritina</name>
    <dbReference type="NCBI Taxonomy" id="10212"/>
    <lineage>
        <taxon>Eukaryota</taxon>
        <taxon>Metazoa</taxon>
        <taxon>Spiralia</taxon>
        <taxon>Lophotrochozoa</taxon>
        <taxon>Bryozoa</taxon>
        <taxon>Gymnolaemata</taxon>
        <taxon>Cheilostomatida</taxon>
        <taxon>Flustrina</taxon>
        <taxon>Buguloidea</taxon>
        <taxon>Bugulidae</taxon>
        <taxon>Bugula</taxon>
    </lineage>
</organism>
<feature type="compositionally biased region" description="Polar residues" evidence="1">
    <location>
        <begin position="331"/>
        <end position="351"/>
    </location>
</feature>
<feature type="compositionally biased region" description="Polar residues" evidence="1">
    <location>
        <begin position="251"/>
        <end position="263"/>
    </location>
</feature>
<gene>
    <name evidence="2" type="ORF">EB796_019606</name>
</gene>
<accession>A0A7J7J7U1</accession>
<comment type="caution">
    <text evidence="2">The sequence shown here is derived from an EMBL/GenBank/DDBJ whole genome shotgun (WGS) entry which is preliminary data.</text>
</comment>
<feature type="compositionally biased region" description="Polar residues" evidence="1">
    <location>
        <begin position="270"/>
        <end position="287"/>
    </location>
</feature>
<protein>
    <submittedName>
        <fullName evidence="2">Uncharacterized protein</fullName>
    </submittedName>
</protein>
<feature type="region of interest" description="Disordered" evidence="1">
    <location>
        <begin position="81"/>
        <end position="106"/>
    </location>
</feature>
<sequence length="442" mass="48227">MCCAADGLMASRRRSSPLKDASFYDTTFRQTLPPELALDADWPADLSSGGDVSTATEESIVTETRRRLDHLTSESERLHSAFRSLTRQQPPSSTCGVPSASLRCSVSTPSKSKRATFPEIYKSVQRDLPIGTSKPDLSHVSQGHTTPAYSVLSPSKYVTGVNPSQVAQEGNFNPLLRENRVSFRMGAEADSLNLQEMKTGEVMSQAEQFSRPTPNKVPHTDQSAAAAVLKPESSTHPTVVFPQPAAPPTLLDSQWKAQNSSLDSPKPLESQKSSTSLPNSLDSQWKTQAPPIDPPTSLDSQWKTQVPHADPPTSLDSQWKTQAPHADPPTSLDSQWKTQAPTSDPPTSLDSQWKAETPTTVQPKPAAAEPTAPKKDDDMAGIDPTMQKYMKMIQQQKTEAKEAKDKPKELPHTDDYDKSISEHISLVKSDNGDGGATDDDFW</sequence>
<feature type="compositionally biased region" description="Basic and acidic residues" evidence="1">
    <location>
        <begin position="398"/>
        <end position="421"/>
    </location>
</feature>
<feature type="region of interest" description="Disordered" evidence="1">
    <location>
        <begin position="39"/>
        <end position="60"/>
    </location>
</feature>
<proteinExistence type="predicted"/>
<feature type="region of interest" description="Disordered" evidence="1">
    <location>
        <begin position="201"/>
        <end position="442"/>
    </location>
</feature>